<feature type="compositionally biased region" description="Basic and acidic residues" evidence="1">
    <location>
        <begin position="142"/>
        <end position="155"/>
    </location>
</feature>
<keyword evidence="3" id="KW-1185">Reference proteome</keyword>
<evidence type="ECO:0000313" key="2">
    <source>
        <dbReference type="EMBL" id="RUS81563.1"/>
    </source>
</evidence>
<feature type="compositionally biased region" description="Basic and acidic residues" evidence="1">
    <location>
        <begin position="70"/>
        <end position="83"/>
    </location>
</feature>
<feature type="compositionally biased region" description="Polar residues" evidence="1">
    <location>
        <begin position="17"/>
        <end position="31"/>
    </location>
</feature>
<evidence type="ECO:0000256" key="1">
    <source>
        <dbReference type="SAM" id="MobiDB-lite"/>
    </source>
</evidence>
<gene>
    <name evidence="2" type="ORF">EGW08_010664</name>
</gene>
<dbReference type="Proteomes" id="UP000271974">
    <property type="component" value="Unassembled WGS sequence"/>
</dbReference>
<accession>A0A3S1BII1</accession>
<feature type="compositionally biased region" description="Polar residues" evidence="1">
    <location>
        <begin position="110"/>
        <end position="120"/>
    </location>
</feature>
<protein>
    <submittedName>
        <fullName evidence="2">Uncharacterized protein</fullName>
    </submittedName>
</protein>
<reference evidence="2 3" key="1">
    <citation type="submission" date="2019-01" db="EMBL/GenBank/DDBJ databases">
        <title>A draft genome assembly of the solar-powered sea slug Elysia chlorotica.</title>
        <authorList>
            <person name="Cai H."/>
            <person name="Li Q."/>
            <person name="Fang X."/>
            <person name="Li J."/>
            <person name="Curtis N.E."/>
            <person name="Altenburger A."/>
            <person name="Shibata T."/>
            <person name="Feng M."/>
            <person name="Maeda T."/>
            <person name="Schwartz J.A."/>
            <person name="Shigenobu S."/>
            <person name="Lundholm N."/>
            <person name="Nishiyama T."/>
            <person name="Yang H."/>
            <person name="Hasebe M."/>
            <person name="Li S."/>
            <person name="Pierce S.K."/>
            <person name="Wang J."/>
        </authorList>
    </citation>
    <scope>NUCLEOTIDE SEQUENCE [LARGE SCALE GENOMIC DNA]</scope>
    <source>
        <strain evidence="2">EC2010</strain>
        <tissue evidence="2">Whole organism of an adult</tissue>
    </source>
</reference>
<organism evidence="2 3">
    <name type="scientific">Elysia chlorotica</name>
    <name type="common">Eastern emerald elysia</name>
    <name type="synonym">Sea slug</name>
    <dbReference type="NCBI Taxonomy" id="188477"/>
    <lineage>
        <taxon>Eukaryota</taxon>
        <taxon>Metazoa</taxon>
        <taxon>Spiralia</taxon>
        <taxon>Lophotrochozoa</taxon>
        <taxon>Mollusca</taxon>
        <taxon>Gastropoda</taxon>
        <taxon>Heterobranchia</taxon>
        <taxon>Euthyneura</taxon>
        <taxon>Panpulmonata</taxon>
        <taxon>Sacoglossa</taxon>
        <taxon>Placobranchoidea</taxon>
        <taxon>Plakobranchidae</taxon>
        <taxon>Elysia</taxon>
    </lineage>
</organism>
<comment type="caution">
    <text evidence="2">The sequence shown here is derived from an EMBL/GenBank/DDBJ whole genome shotgun (WGS) entry which is preliminary data.</text>
</comment>
<sequence length="275" mass="30185">MRKSVLGDALLGVSSFISDTVSMSGDKSPTQARGERRRDEQSRSRCDQDDAKSDTTRTKSVRKSPSVQRKLRDSTESFSREMGIDPLPPVTSSNRNQAPLRDSTGETEKSLTTASKNQNDPVEKPPLTIQHDKSNGNIPVKESSKTSDADTKQRIDTSTSSRPCDEGKRVILPRLTSVESTTKPAPQRDGEAASPSSKGKPNGRVVKVEEVSSMDDAKVKADSNVANKGETTKAKALAKSETLPAQISEEEMKRRRVVESMVRVSRETRKKRITQ</sequence>
<name>A0A3S1BII1_ELYCH</name>
<dbReference type="EMBL" id="RQTK01000330">
    <property type="protein sequence ID" value="RUS81563.1"/>
    <property type="molecule type" value="Genomic_DNA"/>
</dbReference>
<dbReference type="AlphaFoldDB" id="A0A3S1BII1"/>
<feature type="region of interest" description="Disordered" evidence="1">
    <location>
        <begin position="17"/>
        <end position="205"/>
    </location>
</feature>
<evidence type="ECO:0000313" key="3">
    <source>
        <dbReference type="Proteomes" id="UP000271974"/>
    </source>
</evidence>
<feature type="compositionally biased region" description="Basic and acidic residues" evidence="1">
    <location>
        <begin position="33"/>
        <end position="57"/>
    </location>
</feature>
<proteinExistence type="predicted"/>